<gene>
    <name evidence="5" type="ORF">B0J11DRAFT_512229</name>
</gene>
<keyword evidence="2" id="KW-0067">ATP-binding</keyword>
<dbReference type="InterPro" id="IPR051931">
    <property type="entry name" value="PAK3-like"/>
</dbReference>
<organism evidence="5 6">
    <name type="scientific">Dendryphion nanum</name>
    <dbReference type="NCBI Taxonomy" id="256645"/>
    <lineage>
        <taxon>Eukaryota</taxon>
        <taxon>Fungi</taxon>
        <taxon>Dikarya</taxon>
        <taxon>Ascomycota</taxon>
        <taxon>Pezizomycotina</taxon>
        <taxon>Dothideomycetes</taxon>
        <taxon>Pleosporomycetidae</taxon>
        <taxon>Pleosporales</taxon>
        <taxon>Torulaceae</taxon>
        <taxon>Dendryphion</taxon>
    </lineage>
</organism>
<evidence type="ECO:0000313" key="5">
    <source>
        <dbReference type="EMBL" id="KAH7111051.1"/>
    </source>
</evidence>
<name>A0A9P9D1P8_9PLEO</name>
<keyword evidence="6" id="KW-1185">Reference proteome</keyword>
<dbReference type="InterPro" id="IPR011009">
    <property type="entry name" value="Kinase-like_dom_sf"/>
</dbReference>
<dbReference type="AlphaFoldDB" id="A0A9P9D1P8"/>
<evidence type="ECO:0000256" key="1">
    <source>
        <dbReference type="ARBA" id="ARBA00022741"/>
    </source>
</evidence>
<keyword evidence="1" id="KW-0547">Nucleotide-binding</keyword>
<dbReference type="PANTHER" id="PTHR45832">
    <property type="entry name" value="SERINE/THREONINE-PROTEIN KINASE SAMKA-RELATED-RELATED"/>
    <property type="match status" value="1"/>
</dbReference>
<dbReference type="Gene3D" id="1.10.510.10">
    <property type="entry name" value="Transferase(Phosphotransferase) domain 1"/>
    <property type="match status" value="1"/>
</dbReference>
<dbReference type="OrthoDB" id="3738511at2759"/>
<dbReference type="InterPro" id="IPR000719">
    <property type="entry name" value="Prot_kinase_dom"/>
</dbReference>
<evidence type="ECO:0000259" key="4">
    <source>
        <dbReference type="PROSITE" id="PS50011"/>
    </source>
</evidence>
<dbReference type="Pfam" id="PF07714">
    <property type="entry name" value="PK_Tyr_Ser-Thr"/>
    <property type="match status" value="1"/>
</dbReference>
<reference evidence="5" key="1">
    <citation type="journal article" date="2021" name="Nat. Commun.">
        <title>Genetic determinants of endophytism in the Arabidopsis root mycobiome.</title>
        <authorList>
            <person name="Mesny F."/>
            <person name="Miyauchi S."/>
            <person name="Thiergart T."/>
            <person name="Pickel B."/>
            <person name="Atanasova L."/>
            <person name="Karlsson M."/>
            <person name="Huettel B."/>
            <person name="Barry K.W."/>
            <person name="Haridas S."/>
            <person name="Chen C."/>
            <person name="Bauer D."/>
            <person name="Andreopoulos W."/>
            <person name="Pangilinan J."/>
            <person name="LaButti K."/>
            <person name="Riley R."/>
            <person name="Lipzen A."/>
            <person name="Clum A."/>
            <person name="Drula E."/>
            <person name="Henrissat B."/>
            <person name="Kohler A."/>
            <person name="Grigoriev I.V."/>
            <person name="Martin F.M."/>
            <person name="Hacquard S."/>
        </authorList>
    </citation>
    <scope>NUCLEOTIDE SEQUENCE</scope>
    <source>
        <strain evidence="5">MPI-CAGE-CH-0243</strain>
    </source>
</reference>
<evidence type="ECO:0000313" key="6">
    <source>
        <dbReference type="Proteomes" id="UP000700596"/>
    </source>
</evidence>
<evidence type="ECO:0000256" key="2">
    <source>
        <dbReference type="ARBA" id="ARBA00022840"/>
    </source>
</evidence>
<dbReference type="PROSITE" id="PS50011">
    <property type="entry name" value="PROTEIN_KINASE_DOM"/>
    <property type="match status" value="1"/>
</dbReference>
<proteinExistence type="predicted"/>
<dbReference type="Proteomes" id="UP000700596">
    <property type="component" value="Unassembled WGS sequence"/>
</dbReference>
<dbReference type="InterPro" id="IPR001245">
    <property type="entry name" value="Ser-Thr/Tyr_kinase_cat_dom"/>
</dbReference>
<feature type="region of interest" description="Disordered" evidence="3">
    <location>
        <begin position="1"/>
        <end position="24"/>
    </location>
</feature>
<evidence type="ECO:0000256" key="3">
    <source>
        <dbReference type="SAM" id="MobiDB-lite"/>
    </source>
</evidence>
<dbReference type="SUPFAM" id="SSF56112">
    <property type="entry name" value="Protein kinase-like (PK-like)"/>
    <property type="match status" value="1"/>
</dbReference>
<protein>
    <recommendedName>
        <fullName evidence="4">Protein kinase domain-containing protein</fullName>
    </recommendedName>
</protein>
<dbReference type="GO" id="GO:0004672">
    <property type="term" value="F:protein kinase activity"/>
    <property type="evidence" value="ECO:0007669"/>
    <property type="project" value="InterPro"/>
</dbReference>
<feature type="domain" description="Protein kinase" evidence="4">
    <location>
        <begin position="52"/>
        <end position="241"/>
    </location>
</feature>
<comment type="caution">
    <text evidence="5">The sequence shown here is derived from an EMBL/GenBank/DDBJ whole genome shotgun (WGS) entry which is preliminary data.</text>
</comment>
<dbReference type="EMBL" id="JAGMWT010000025">
    <property type="protein sequence ID" value="KAH7111051.1"/>
    <property type="molecule type" value="Genomic_DNA"/>
</dbReference>
<sequence>MTENQKRDTVFPGSDQWTGNRKLSKPINSKDEALPVLGLLRPLANRLMDILIKPLSSYGAAPIPLLEGSPWNHYQSGYSLELGGPIAVVRKVPATKDLFTMHSFSSFGADQRLYMLRQLKHANLLASFEIFSFQDTCYVVSEHTEISCEEFIVARPDEIQLAAIIRQVIDAISYLVSQNLVHGSITCSNILLTKDRIIKIKKGILGLRQPSNWSQEAVDFLSLTMTASPTKLAERICWEQR</sequence>
<dbReference type="GO" id="GO:0005524">
    <property type="term" value="F:ATP binding"/>
    <property type="evidence" value="ECO:0007669"/>
    <property type="project" value="UniProtKB-KW"/>
</dbReference>
<accession>A0A9P9D1P8</accession>
<dbReference type="PANTHER" id="PTHR45832:SF16">
    <property type="entry name" value="SERINE_THREONINE-PROTEIN KINASE STE20-LIKE-RELATED"/>
    <property type="match status" value="1"/>
</dbReference>